<evidence type="ECO:0000256" key="11">
    <source>
        <dbReference type="SAM" id="Phobius"/>
    </source>
</evidence>
<comment type="subcellular location">
    <subcellularLocation>
        <location evidence="1">Golgi apparatus membrane</location>
        <topology evidence="1">Single-pass type II membrane protein</topology>
    </subcellularLocation>
</comment>
<evidence type="ECO:0000256" key="6">
    <source>
        <dbReference type="ARBA" id="ARBA00022989"/>
    </source>
</evidence>
<evidence type="ECO:0000313" key="12">
    <source>
        <dbReference type="Proteomes" id="UP000694865"/>
    </source>
</evidence>
<dbReference type="Pfam" id="PF06990">
    <property type="entry name" value="Gal-3-0_sulfotr"/>
    <property type="match status" value="1"/>
</dbReference>
<feature type="compositionally biased region" description="Polar residues" evidence="10">
    <location>
        <begin position="104"/>
        <end position="114"/>
    </location>
</feature>
<reference evidence="13" key="1">
    <citation type="submission" date="2025-08" db="UniProtKB">
        <authorList>
            <consortium name="RefSeq"/>
        </authorList>
    </citation>
    <scope>IDENTIFICATION</scope>
    <source>
        <tissue evidence="13">Testes</tissue>
    </source>
</reference>
<keyword evidence="9" id="KW-0325">Glycoprotein</keyword>
<feature type="transmembrane region" description="Helical" evidence="11">
    <location>
        <begin position="50"/>
        <end position="70"/>
    </location>
</feature>
<evidence type="ECO:0000256" key="7">
    <source>
        <dbReference type="ARBA" id="ARBA00023034"/>
    </source>
</evidence>
<protein>
    <submittedName>
        <fullName evidence="13">Uncharacterized protein LOC102800863</fullName>
    </submittedName>
</protein>
<keyword evidence="3" id="KW-0808">Transferase</keyword>
<dbReference type="SUPFAM" id="SSF52540">
    <property type="entry name" value="P-loop containing nucleoside triphosphate hydrolases"/>
    <property type="match status" value="1"/>
</dbReference>
<evidence type="ECO:0000256" key="2">
    <source>
        <dbReference type="ARBA" id="ARBA00008124"/>
    </source>
</evidence>
<sequence>MAETQQVKIKQTLLIYSLNHDLSCPDSLHSTSQFDPEPCRKSLSRNITMVMKPIVFVFLFGTVCILYMYVDFRDLLENPRFTEPKYKQKQMGYVDTRLANKSDNVTLSSTTGTRSSNANKKGSGNSTMPNFNNRIQHSKMNQRNEHLIQTDINMMQTITGLEQKQLGNVKNTQRDYIMTKNNSSTKTKKKVHKKQSINQTNIKAIQTTIKHEHNPSGKDKNTQQDNVISSFTYNLSDNKSEQCRPRTSFVFVKTGKTGSSTLSSILHSFGEKNGLKETFIQSLNAAILNNSIYDFIACHFTMGRDTYKATRQVIPNAKYISIIRFPYTQVESLFYYKRHNIILGIENDTNAFKTFLLDPHIQERSRFNVISNQIRWFGHDIKQNTTQKIQEINDELDLMMITDYMDESLVLLKQMMCWSFHDIVYASRRVVKRKRLPMTTQMKQILKSRLTADLMLYDYFNKTLWQKIKNYDGDFEKDLHDFRALQESKRLSYTEMISQFR</sequence>
<keyword evidence="12" id="KW-1185">Reference proteome</keyword>
<evidence type="ECO:0000256" key="1">
    <source>
        <dbReference type="ARBA" id="ARBA00004323"/>
    </source>
</evidence>
<accession>A0ABM0LWT4</accession>
<feature type="region of interest" description="Disordered" evidence="10">
    <location>
        <begin position="104"/>
        <end position="133"/>
    </location>
</feature>
<evidence type="ECO:0000313" key="13">
    <source>
        <dbReference type="RefSeq" id="XP_006812225.1"/>
    </source>
</evidence>
<dbReference type="RefSeq" id="XP_006812225.1">
    <property type="nucleotide sequence ID" value="XM_006812162.1"/>
</dbReference>
<evidence type="ECO:0000256" key="8">
    <source>
        <dbReference type="ARBA" id="ARBA00023136"/>
    </source>
</evidence>
<evidence type="ECO:0000256" key="4">
    <source>
        <dbReference type="ARBA" id="ARBA00022692"/>
    </source>
</evidence>
<comment type="similarity">
    <text evidence="2">Belongs to the galactose-3-O-sulfotransferase family.</text>
</comment>
<keyword evidence="5" id="KW-0735">Signal-anchor</keyword>
<dbReference type="InterPro" id="IPR009729">
    <property type="entry name" value="Gal-3-0_sulfotransfrase"/>
</dbReference>
<organism evidence="12 13">
    <name type="scientific">Saccoglossus kowalevskii</name>
    <name type="common">Acorn worm</name>
    <dbReference type="NCBI Taxonomy" id="10224"/>
    <lineage>
        <taxon>Eukaryota</taxon>
        <taxon>Metazoa</taxon>
        <taxon>Hemichordata</taxon>
        <taxon>Enteropneusta</taxon>
        <taxon>Harrimaniidae</taxon>
        <taxon>Saccoglossus</taxon>
    </lineage>
</organism>
<keyword evidence="8 11" id="KW-0472">Membrane</keyword>
<keyword evidence="7" id="KW-0333">Golgi apparatus</keyword>
<keyword evidence="4 11" id="KW-0812">Transmembrane</keyword>
<evidence type="ECO:0000256" key="9">
    <source>
        <dbReference type="ARBA" id="ARBA00023180"/>
    </source>
</evidence>
<evidence type="ECO:0000256" key="5">
    <source>
        <dbReference type="ARBA" id="ARBA00022968"/>
    </source>
</evidence>
<keyword evidence="6 11" id="KW-1133">Transmembrane helix</keyword>
<dbReference type="GeneID" id="102800863"/>
<dbReference type="PANTHER" id="PTHR14647">
    <property type="entry name" value="GALACTOSE-3-O-SULFOTRANSFERASE"/>
    <property type="match status" value="1"/>
</dbReference>
<feature type="compositionally biased region" description="Low complexity" evidence="10">
    <location>
        <begin position="115"/>
        <end position="126"/>
    </location>
</feature>
<name>A0ABM0LWT4_SACKO</name>
<dbReference type="InterPro" id="IPR027417">
    <property type="entry name" value="P-loop_NTPase"/>
</dbReference>
<gene>
    <name evidence="13" type="primary">LOC102800863</name>
</gene>
<proteinExistence type="inferred from homology"/>
<evidence type="ECO:0000256" key="3">
    <source>
        <dbReference type="ARBA" id="ARBA00022679"/>
    </source>
</evidence>
<dbReference type="Proteomes" id="UP000694865">
    <property type="component" value="Unplaced"/>
</dbReference>
<evidence type="ECO:0000256" key="10">
    <source>
        <dbReference type="SAM" id="MobiDB-lite"/>
    </source>
</evidence>
<dbReference type="PANTHER" id="PTHR14647:SF85">
    <property type="entry name" value="GALACTOSYLCERAMIDE SULFOTRANSFERASE-LIKE"/>
    <property type="match status" value="1"/>
</dbReference>
<dbReference type="Gene3D" id="3.40.50.300">
    <property type="entry name" value="P-loop containing nucleotide triphosphate hydrolases"/>
    <property type="match status" value="1"/>
</dbReference>